<dbReference type="Proteomes" id="UP001634394">
    <property type="component" value="Unassembled WGS sequence"/>
</dbReference>
<sequence length="368" mass="40209">MIFKLSNGDLPLSIISAAFVCSQVPPAQNGQDKNACAQAGRNAVSRCFQSNGGFQMQFVIAVLSNGSQGSLPPNSDQIRKGICQGQSPIISCVFTSVNGLRTSDQCPSRNDFIRLEQETVGLITGLQTMCGSGPLPAPSPCMSELNNNMRHCYSQVGLNPDLFTPSGSQMTGAVIGENREISGKFCRNRVNLFECMRKTLDSCPGAREIMSLSGYDHDSLEKGIDVLCHDVNVYVKGLVCLQNPSPQVQACVETMVGKITDLTARQLQQPMPMDQFYNQFCQSRIQHMECDLSAWKGQCERDAIGLKNEFECNLLPSRCRRDATLQSKLQQTCAIQNFARELRSGATSSVLTSSLVISIMSFSLALFL</sequence>
<gene>
    <name evidence="1" type="ORF">ACJMK2_007082</name>
</gene>
<name>A0ABD3VHD7_SINWO</name>
<dbReference type="AlphaFoldDB" id="A0ABD3VHD7"/>
<keyword evidence="2" id="KW-1185">Reference proteome</keyword>
<accession>A0ABD3VHD7</accession>
<proteinExistence type="predicted"/>
<reference evidence="1 2" key="1">
    <citation type="submission" date="2024-11" db="EMBL/GenBank/DDBJ databases">
        <title>Chromosome-level genome assembly of the freshwater bivalve Anodonta woodiana.</title>
        <authorList>
            <person name="Chen X."/>
        </authorList>
    </citation>
    <scope>NUCLEOTIDE SEQUENCE [LARGE SCALE GENOMIC DNA]</scope>
    <source>
        <strain evidence="1">MN2024</strain>
        <tissue evidence="1">Gills</tissue>
    </source>
</reference>
<dbReference type="EMBL" id="JBJQND010000011">
    <property type="protein sequence ID" value="KAL3860989.1"/>
    <property type="molecule type" value="Genomic_DNA"/>
</dbReference>
<protein>
    <submittedName>
        <fullName evidence="1">Uncharacterized protein</fullName>
    </submittedName>
</protein>
<organism evidence="1 2">
    <name type="scientific">Sinanodonta woodiana</name>
    <name type="common">Chinese pond mussel</name>
    <name type="synonym">Anodonta woodiana</name>
    <dbReference type="NCBI Taxonomy" id="1069815"/>
    <lineage>
        <taxon>Eukaryota</taxon>
        <taxon>Metazoa</taxon>
        <taxon>Spiralia</taxon>
        <taxon>Lophotrochozoa</taxon>
        <taxon>Mollusca</taxon>
        <taxon>Bivalvia</taxon>
        <taxon>Autobranchia</taxon>
        <taxon>Heteroconchia</taxon>
        <taxon>Palaeoheterodonta</taxon>
        <taxon>Unionida</taxon>
        <taxon>Unionoidea</taxon>
        <taxon>Unionidae</taxon>
        <taxon>Unioninae</taxon>
        <taxon>Sinanodonta</taxon>
    </lineage>
</organism>
<comment type="caution">
    <text evidence="1">The sequence shown here is derived from an EMBL/GenBank/DDBJ whole genome shotgun (WGS) entry which is preliminary data.</text>
</comment>
<evidence type="ECO:0000313" key="1">
    <source>
        <dbReference type="EMBL" id="KAL3860989.1"/>
    </source>
</evidence>
<evidence type="ECO:0000313" key="2">
    <source>
        <dbReference type="Proteomes" id="UP001634394"/>
    </source>
</evidence>